<evidence type="ECO:0000313" key="1">
    <source>
        <dbReference type="EMBL" id="HIX76458.1"/>
    </source>
</evidence>
<comment type="caution">
    <text evidence="1">The sequence shown here is derived from an EMBL/GenBank/DDBJ whole genome shotgun (WGS) entry which is preliminary data.</text>
</comment>
<protein>
    <submittedName>
        <fullName evidence="1">Uncharacterized protein</fullName>
    </submittedName>
</protein>
<dbReference type="EMBL" id="DXEK01000042">
    <property type="protein sequence ID" value="HIX76458.1"/>
    <property type="molecule type" value="Genomic_DNA"/>
</dbReference>
<name>A0A9D1XBI8_9FIRM</name>
<sequence>MGTKDETALVCYCLVNAKDGAGKIDRQMQMVQELFEGEGFDRVLQAFTVNRSFPASVPFQEYPRGFRAQTDPETGVGTFLTLENLVLSYGLFRAHAGEKKQQRYFLVLLREGETEPEDQELLEKILVRYRRLKEKMPIYVICLAQPDDRWEGWEQEFADVCGIDSLKLKQPFYGREEDEREI</sequence>
<organism evidence="1 2">
    <name type="scientific">Candidatus Fusicatenibacter merdavium</name>
    <dbReference type="NCBI Taxonomy" id="2838600"/>
    <lineage>
        <taxon>Bacteria</taxon>
        <taxon>Bacillati</taxon>
        <taxon>Bacillota</taxon>
        <taxon>Clostridia</taxon>
        <taxon>Lachnospirales</taxon>
        <taxon>Lachnospiraceae</taxon>
        <taxon>Fusicatenibacter</taxon>
    </lineage>
</organism>
<gene>
    <name evidence="1" type="ORF">H9734_02515</name>
</gene>
<reference evidence="1" key="2">
    <citation type="submission" date="2021-04" db="EMBL/GenBank/DDBJ databases">
        <authorList>
            <person name="Gilroy R."/>
        </authorList>
    </citation>
    <scope>NUCLEOTIDE SEQUENCE</scope>
    <source>
        <strain evidence="1">CHK183-1962</strain>
    </source>
</reference>
<evidence type="ECO:0000313" key="2">
    <source>
        <dbReference type="Proteomes" id="UP000886890"/>
    </source>
</evidence>
<reference evidence="1" key="1">
    <citation type="journal article" date="2021" name="PeerJ">
        <title>Extensive microbial diversity within the chicken gut microbiome revealed by metagenomics and culture.</title>
        <authorList>
            <person name="Gilroy R."/>
            <person name="Ravi A."/>
            <person name="Getino M."/>
            <person name="Pursley I."/>
            <person name="Horton D.L."/>
            <person name="Alikhan N.F."/>
            <person name="Baker D."/>
            <person name="Gharbi K."/>
            <person name="Hall N."/>
            <person name="Watson M."/>
            <person name="Adriaenssens E.M."/>
            <person name="Foster-Nyarko E."/>
            <person name="Jarju S."/>
            <person name="Secka A."/>
            <person name="Antonio M."/>
            <person name="Oren A."/>
            <person name="Chaudhuri R.R."/>
            <person name="La Ragione R."/>
            <person name="Hildebrand F."/>
            <person name="Pallen M.J."/>
        </authorList>
    </citation>
    <scope>NUCLEOTIDE SEQUENCE</scope>
    <source>
        <strain evidence="1">CHK183-1962</strain>
    </source>
</reference>
<proteinExistence type="predicted"/>
<dbReference type="AlphaFoldDB" id="A0A9D1XBI8"/>
<dbReference type="Proteomes" id="UP000886890">
    <property type="component" value="Unassembled WGS sequence"/>
</dbReference>
<accession>A0A9D1XBI8</accession>